<evidence type="ECO:0000313" key="9">
    <source>
        <dbReference type="EMBL" id="KAK4254068.1"/>
    </source>
</evidence>
<dbReference type="GO" id="GO:0007018">
    <property type="term" value="P:microtubule-based movement"/>
    <property type="evidence" value="ECO:0007669"/>
    <property type="project" value="InterPro"/>
</dbReference>
<dbReference type="InterPro" id="IPR044986">
    <property type="entry name" value="KIF15/KIN-12"/>
</dbReference>
<keyword evidence="5" id="KW-0505">Motor protein</keyword>
<evidence type="ECO:0000256" key="6">
    <source>
        <dbReference type="ARBA" id="ARBA00034488"/>
    </source>
</evidence>
<dbReference type="PROSITE" id="PS50067">
    <property type="entry name" value="KINESIN_MOTOR_2"/>
    <property type="match status" value="1"/>
</dbReference>
<dbReference type="GO" id="GO:0008017">
    <property type="term" value="F:microtubule binding"/>
    <property type="evidence" value="ECO:0007669"/>
    <property type="project" value="InterPro"/>
</dbReference>
<name>A0AAE1IR79_9FABA</name>
<evidence type="ECO:0000256" key="3">
    <source>
        <dbReference type="ARBA" id="ARBA00022840"/>
    </source>
</evidence>
<keyword evidence="4" id="KW-0175">Coiled coil</keyword>
<dbReference type="GO" id="GO:0005524">
    <property type="term" value="F:ATP binding"/>
    <property type="evidence" value="ECO:0007669"/>
    <property type="project" value="UniProtKB-KW"/>
</dbReference>
<dbReference type="InterPro" id="IPR027417">
    <property type="entry name" value="P-loop_NTPase"/>
</dbReference>
<dbReference type="Gene3D" id="3.40.850.10">
    <property type="entry name" value="Kinesin motor domain"/>
    <property type="match status" value="1"/>
</dbReference>
<dbReference type="Pfam" id="PF00225">
    <property type="entry name" value="Kinesin"/>
    <property type="match status" value="1"/>
</dbReference>
<dbReference type="InterPro" id="IPR036961">
    <property type="entry name" value="Kinesin_motor_dom_sf"/>
</dbReference>
<dbReference type="SUPFAM" id="SSF52540">
    <property type="entry name" value="P-loop containing nucleoside triphosphate hydrolases"/>
    <property type="match status" value="1"/>
</dbReference>
<dbReference type="GO" id="GO:0003777">
    <property type="term" value="F:microtubule motor activity"/>
    <property type="evidence" value="ECO:0007669"/>
    <property type="project" value="InterPro"/>
</dbReference>
<evidence type="ECO:0000256" key="1">
    <source>
        <dbReference type="ARBA" id="ARBA00022701"/>
    </source>
</evidence>
<evidence type="ECO:0000256" key="4">
    <source>
        <dbReference type="ARBA" id="ARBA00023054"/>
    </source>
</evidence>
<gene>
    <name evidence="9" type="ORF">QN277_009499</name>
</gene>
<feature type="domain" description="Kinesin motor" evidence="8">
    <location>
        <begin position="1"/>
        <end position="86"/>
    </location>
</feature>
<comment type="caution">
    <text evidence="9">The sequence shown here is derived from an EMBL/GenBank/DDBJ whole genome shotgun (WGS) entry which is preliminary data.</text>
</comment>
<evidence type="ECO:0000256" key="5">
    <source>
        <dbReference type="ARBA" id="ARBA00023175"/>
    </source>
</evidence>
<dbReference type="Proteomes" id="UP001293593">
    <property type="component" value="Unassembled WGS sequence"/>
</dbReference>
<dbReference type="InterPro" id="IPR001752">
    <property type="entry name" value="Kinesin_motor_dom"/>
</dbReference>
<evidence type="ECO:0000256" key="7">
    <source>
        <dbReference type="PROSITE-ProRule" id="PRU00283"/>
    </source>
</evidence>
<dbReference type="GO" id="GO:0005874">
    <property type="term" value="C:microtubule"/>
    <property type="evidence" value="ECO:0007669"/>
    <property type="project" value="UniProtKB-KW"/>
</dbReference>
<evidence type="ECO:0000256" key="2">
    <source>
        <dbReference type="ARBA" id="ARBA00022741"/>
    </source>
</evidence>
<dbReference type="AlphaFoldDB" id="A0AAE1IR79"/>
<evidence type="ECO:0000313" key="10">
    <source>
        <dbReference type="Proteomes" id="UP001293593"/>
    </source>
</evidence>
<sequence>MDRSGKTCTMWGPSSAVVEKPSRYNNQGMAPRIFRMLFSELERQQEGKQFNHQCRCSFIEIYNDKIEDLLDPMWDDKMFVVCFFEN</sequence>
<evidence type="ECO:0000259" key="8">
    <source>
        <dbReference type="PROSITE" id="PS50067"/>
    </source>
</evidence>
<comment type="caution">
    <text evidence="7">Lacks conserved residue(s) required for the propagation of feature annotation.</text>
</comment>
<dbReference type="PANTHER" id="PTHR37739:SF16">
    <property type="entry name" value="KINESIN-LIKE PROTEIN"/>
    <property type="match status" value="1"/>
</dbReference>
<organism evidence="9 10">
    <name type="scientific">Acacia crassicarpa</name>
    <name type="common">northern wattle</name>
    <dbReference type="NCBI Taxonomy" id="499986"/>
    <lineage>
        <taxon>Eukaryota</taxon>
        <taxon>Viridiplantae</taxon>
        <taxon>Streptophyta</taxon>
        <taxon>Embryophyta</taxon>
        <taxon>Tracheophyta</taxon>
        <taxon>Spermatophyta</taxon>
        <taxon>Magnoliopsida</taxon>
        <taxon>eudicotyledons</taxon>
        <taxon>Gunneridae</taxon>
        <taxon>Pentapetalae</taxon>
        <taxon>rosids</taxon>
        <taxon>fabids</taxon>
        <taxon>Fabales</taxon>
        <taxon>Fabaceae</taxon>
        <taxon>Caesalpinioideae</taxon>
        <taxon>mimosoid clade</taxon>
        <taxon>Acacieae</taxon>
        <taxon>Acacia</taxon>
    </lineage>
</organism>
<protein>
    <recommendedName>
        <fullName evidence="8">Kinesin motor domain-containing protein</fullName>
    </recommendedName>
</protein>
<proteinExistence type="inferred from homology"/>
<comment type="similarity">
    <text evidence="6">Belongs to the TRAFAC class myosin-kinesin ATPase superfamily. Kinesin family. KIN-12 subfamily.</text>
</comment>
<dbReference type="PANTHER" id="PTHR37739">
    <property type="entry name" value="KINESIN-LIKE PROTEIN KIN-12D"/>
    <property type="match status" value="1"/>
</dbReference>
<keyword evidence="10" id="KW-1185">Reference proteome</keyword>
<keyword evidence="2" id="KW-0547">Nucleotide-binding</keyword>
<reference evidence="9" key="1">
    <citation type="submission" date="2023-10" db="EMBL/GenBank/DDBJ databases">
        <title>Chromosome-level genome of the transformable northern wattle, Acacia crassicarpa.</title>
        <authorList>
            <person name="Massaro I."/>
            <person name="Sinha N.R."/>
            <person name="Poethig S."/>
            <person name="Leichty A.R."/>
        </authorList>
    </citation>
    <scope>NUCLEOTIDE SEQUENCE</scope>
    <source>
        <strain evidence="9">Acra3RX</strain>
        <tissue evidence="9">Leaf</tissue>
    </source>
</reference>
<dbReference type="EMBL" id="JAWXYG010000014">
    <property type="protein sequence ID" value="KAK4254068.1"/>
    <property type="molecule type" value="Genomic_DNA"/>
</dbReference>
<keyword evidence="1" id="KW-0493">Microtubule</keyword>
<accession>A0AAE1IR79</accession>
<keyword evidence="3" id="KW-0067">ATP-binding</keyword>